<feature type="compositionally biased region" description="Polar residues" evidence="12">
    <location>
        <begin position="407"/>
        <end position="420"/>
    </location>
</feature>
<organism evidence="14 15">
    <name type="scientific">Neofusicoccum ribis</name>
    <dbReference type="NCBI Taxonomy" id="45134"/>
    <lineage>
        <taxon>Eukaryota</taxon>
        <taxon>Fungi</taxon>
        <taxon>Dikarya</taxon>
        <taxon>Ascomycota</taxon>
        <taxon>Pezizomycotina</taxon>
        <taxon>Dothideomycetes</taxon>
        <taxon>Dothideomycetes incertae sedis</taxon>
        <taxon>Botryosphaeriales</taxon>
        <taxon>Botryosphaeriaceae</taxon>
        <taxon>Neofusicoccum</taxon>
    </lineage>
</organism>
<keyword evidence="7 10" id="KW-0067">ATP-binding</keyword>
<keyword evidence="5 10" id="KW-0547">Nucleotide-binding</keyword>
<keyword evidence="6" id="KW-0418">Kinase</keyword>
<dbReference type="PROSITE" id="PS50011">
    <property type="entry name" value="PROTEIN_KINASE_DOM"/>
    <property type="match status" value="1"/>
</dbReference>
<dbReference type="InterPro" id="IPR008271">
    <property type="entry name" value="Ser/Thr_kinase_AS"/>
</dbReference>
<name>A0ABR3STJ5_9PEZI</name>
<dbReference type="PROSITE" id="PS00107">
    <property type="entry name" value="PROTEIN_KINASE_ATP"/>
    <property type="match status" value="1"/>
</dbReference>
<accession>A0ABR3STJ5</accession>
<evidence type="ECO:0000256" key="6">
    <source>
        <dbReference type="ARBA" id="ARBA00022777"/>
    </source>
</evidence>
<evidence type="ECO:0000256" key="2">
    <source>
        <dbReference type="ARBA" id="ARBA00012425"/>
    </source>
</evidence>
<dbReference type="Gene3D" id="1.10.510.10">
    <property type="entry name" value="Transferase(Phosphotransferase) domain 1"/>
    <property type="match status" value="1"/>
</dbReference>
<dbReference type="Gene3D" id="3.30.200.20">
    <property type="entry name" value="Phosphorylase Kinase, domain 1"/>
    <property type="match status" value="1"/>
</dbReference>
<comment type="caution">
    <text evidence="14">The sequence shown here is derived from an EMBL/GenBank/DDBJ whole genome shotgun (WGS) entry which is preliminary data.</text>
</comment>
<comment type="similarity">
    <text evidence="1">Belongs to the protein kinase superfamily. CMGC Ser/Thr protein kinase family. CDC2/CDKX subfamily.</text>
</comment>
<evidence type="ECO:0000256" key="5">
    <source>
        <dbReference type="ARBA" id="ARBA00022741"/>
    </source>
</evidence>
<keyword evidence="3 11" id="KW-0723">Serine/threonine-protein kinase</keyword>
<dbReference type="InterPro" id="IPR050108">
    <property type="entry name" value="CDK"/>
</dbReference>
<evidence type="ECO:0000256" key="1">
    <source>
        <dbReference type="ARBA" id="ARBA00006485"/>
    </source>
</evidence>
<evidence type="ECO:0000259" key="13">
    <source>
        <dbReference type="PROSITE" id="PS50011"/>
    </source>
</evidence>
<proteinExistence type="inferred from homology"/>
<feature type="binding site" evidence="10">
    <location>
        <position position="38"/>
    </location>
    <ligand>
        <name>ATP</name>
        <dbReference type="ChEBI" id="CHEBI:30616"/>
    </ligand>
</feature>
<dbReference type="PROSITE" id="PS00108">
    <property type="entry name" value="PROTEIN_KINASE_ST"/>
    <property type="match status" value="1"/>
</dbReference>
<comment type="catalytic activity">
    <reaction evidence="9">
        <text>L-seryl-[protein] + ATP = O-phospho-L-seryl-[protein] + ADP + H(+)</text>
        <dbReference type="Rhea" id="RHEA:17989"/>
        <dbReference type="Rhea" id="RHEA-COMP:9863"/>
        <dbReference type="Rhea" id="RHEA-COMP:11604"/>
        <dbReference type="ChEBI" id="CHEBI:15378"/>
        <dbReference type="ChEBI" id="CHEBI:29999"/>
        <dbReference type="ChEBI" id="CHEBI:30616"/>
        <dbReference type="ChEBI" id="CHEBI:83421"/>
        <dbReference type="ChEBI" id="CHEBI:456216"/>
        <dbReference type="EC" id="2.7.11.22"/>
    </reaction>
</comment>
<feature type="region of interest" description="Disordered" evidence="12">
    <location>
        <begin position="392"/>
        <end position="485"/>
    </location>
</feature>
<dbReference type="InterPro" id="IPR011009">
    <property type="entry name" value="Kinase-like_dom_sf"/>
</dbReference>
<feature type="compositionally biased region" description="Basic and acidic residues" evidence="12">
    <location>
        <begin position="425"/>
        <end position="453"/>
    </location>
</feature>
<evidence type="ECO:0000256" key="10">
    <source>
        <dbReference type="PROSITE-ProRule" id="PRU10141"/>
    </source>
</evidence>
<dbReference type="Pfam" id="PF00069">
    <property type="entry name" value="Pkinase"/>
    <property type="match status" value="1"/>
</dbReference>
<dbReference type="InterPro" id="IPR017441">
    <property type="entry name" value="Protein_kinase_ATP_BS"/>
</dbReference>
<dbReference type="SUPFAM" id="SSF56112">
    <property type="entry name" value="Protein kinase-like (PK-like)"/>
    <property type="match status" value="1"/>
</dbReference>
<feature type="compositionally biased region" description="Low complexity" evidence="12">
    <location>
        <begin position="395"/>
        <end position="406"/>
    </location>
</feature>
<evidence type="ECO:0000256" key="11">
    <source>
        <dbReference type="RuleBase" id="RU000304"/>
    </source>
</evidence>
<dbReference type="SMART" id="SM00220">
    <property type="entry name" value="S_TKc"/>
    <property type="match status" value="1"/>
</dbReference>
<sequence>MDKRHPSSFQQLEKLGEGTYATVFKGRNRQTGEFVALKEIHLDSEEGTPSTAIREISLMKELKHENIVSLHDVIHTENKLMLVFEYMDKDLKKYMDSRGDRGQLDPVTIKSFMYQLLRGIAFCHENRVLHRDLKPQNLLINNKGQLKLADFGLARAFGIPVNTFSNEVVTLWYRAPDVLLGSRTYNTSIDIWSAGCIMAEMYTGRPLFPGTTNEDQLQRIFRLMGTPSERSWPGISQFPEYKPNFHVYATQDLRLILPQIDSLGLSLLSSMLQLRPEMRISAAQALQHPWFNDIAQARQQQQLNAQQMAAQQQAQQAQMGGGYSMAQDAATYSNLSELHAYSDPAQQFQMIRFGASPFAHPFSGVPDQAGPQHQFSTALNFIRPNNNIPLNATLASPEANPSSSANFPTSLDTMDTSQMETPRPPPDRNRHLSRGAHIDPRLGRNASEDHPMMDPDEGAGASGQTSYEYMDPSDLDYPFSIPQGR</sequence>
<dbReference type="EC" id="2.7.11.22" evidence="2"/>
<evidence type="ECO:0000313" key="14">
    <source>
        <dbReference type="EMBL" id="KAL1629279.1"/>
    </source>
</evidence>
<comment type="catalytic activity">
    <reaction evidence="8">
        <text>L-threonyl-[protein] + ATP = O-phospho-L-threonyl-[protein] + ADP + H(+)</text>
        <dbReference type="Rhea" id="RHEA:46608"/>
        <dbReference type="Rhea" id="RHEA-COMP:11060"/>
        <dbReference type="Rhea" id="RHEA-COMP:11605"/>
        <dbReference type="ChEBI" id="CHEBI:15378"/>
        <dbReference type="ChEBI" id="CHEBI:30013"/>
        <dbReference type="ChEBI" id="CHEBI:30616"/>
        <dbReference type="ChEBI" id="CHEBI:61977"/>
        <dbReference type="ChEBI" id="CHEBI:456216"/>
        <dbReference type="EC" id="2.7.11.22"/>
    </reaction>
</comment>
<dbReference type="EMBL" id="JAJVDC020000054">
    <property type="protein sequence ID" value="KAL1629279.1"/>
    <property type="molecule type" value="Genomic_DNA"/>
</dbReference>
<dbReference type="InterPro" id="IPR000719">
    <property type="entry name" value="Prot_kinase_dom"/>
</dbReference>
<evidence type="ECO:0000256" key="7">
    <source>
        <dbReference type="ARBA" id="ARBA00022840"/>
    </source>
</evidence>
<evidence type="ECO:0000256" key="8">
    <source>
        <dbReference type="ARBA" id="ARBA00047811"/>
    </source>
</evidence>
<evidence type="ECO:0000256" key="9">
    <source>
        <dbReference type="ARBA" id="ARBA00048367"/>
    </source>
</evidence>
<evidence type="ECO:0000256" key="3">
    <source>
        <dbReference type="ARBA" id="ARBA00022527"/>
    </source>
</evidence>
<dbReference type="PANTHER" id="PTHR24056">
    <property type="entry name" value="CELL DIVISION PROTEIN KINASE"/>
    <property type="match status" value="1"/>
</dbReference>
<dbReference type="CDD" id="cd07836">
    <property type="entry name" value="STKc_Pho85"/>
    <property type="match status" value="1"/>
</dbReference>
<keyword evidence="4" id="KW-0808">Transferase</keyword>
<reference evidence="14 15" key="1">
    <citation type="submission" date="2024-02" db="EMBL/GenBank/DDBJ databases">
        <title>De novo assembly and annotation of 12 fungi associated with fruit tree decline syndrome in Ontario, Canada.</title>
        <authorList>
            <person name="Sulman M."/>
            <person name="Ellouze W."/>
            <person name="Ilyukhin E."/>
        </authorList>
    </citation>
    <scope>NUCLEOTIDE SEQUENCE [LARGE SCALE GENOMIC DNA]</scope>
    <source>
        <strain evidence="14 15">M1-105</strain>
    </source>
</reference>
<evidence type="ECO:0000256" key="4">
    <source>
        <dbReference type="ARBA" id="ARBA00022679"/>
    </source>
</evidence>
<feature type="domain" description="Protein kinase" evidence="13">
    <location>
        <begin position="9"/>
        <end position="291"/>
    </location>
</feature>
<gene>
    <name evidence="14" type="primary">PHO85</name>
    <name evidence="14" type="ORF">SLS56_005383</name>
</gene>
<protein>
    <recommendedName>
        <fullName evidence="2">cyclin-dependent kinase</fullName>
        <ecNumber evidence="2">2.7.11.22</ecNumber>
    </recommendedName>
</protein>
<dbReference type="PANTHER" id="PTHR24056:SF46">
    <property type="entry name" value="CYCLIN-DEPENDENT KINASE 5"/>
    <property type="match status" value="1"/>
</dbReference>
<evidence type="ECO:0000256" key="12">
    <source>
        <dbReference type="SAM" id="MobiDB-lite"/>
    </source>
</evidence>
<keyword evidence="15" id="KW-1185">Reference proteome</keyword>
<evidence type="ECO:0000313" key="15">
    <source>
        <dbReference type="Proteomes" id="UP001521116"/>
    </source>
</evidence>
<dbReference type="Proteomes" id="UP001521116">
    <property type="component" value="Unassembled WGS sequence"/>
</dbReference>